<gene>
    <name evidence="6" type="ORF">ACFSKX_04885</name>
</gene>
<evidence type="ECO:0000256" key="1">
    <source>
        <dbReference type="ARBA" id="ARBA00009437"/>
    </source>
</evidence>
<proteinExistence type="inferred from homology"/>
<dbReference type="Pfam" id="PF00126">
    <property type="entry name" value="HTH_1"/>
    <property type="match status" value="1"/>
</dbReference>
<evidence type="ECO:0000313" key="6">
    <source>
        <dbReference type="EMBL" id="MFD2309745.1"/>
    </source>
</evidence>
<dbReference type="InterPro" id="IPR000847">
    <property type="entry name" value="LysR_HTH_N"/>
</dbReference>
<dbReference type="PANTHER" id="PTHR30537">
    <property type="entry name" value="HTH-TYPE TRANSCRIPTIONAL REGULATOR"/>
    <property type="match status" value="1"/>
</dbReference>
<dbReference type="Proteomes" id="UP001597425">
    <property type="component" value="Unassembled WGS sequence"/>
</dbReference>
<evidence type="ECO:0000256" key="4">
    <source>
        <dbReference type="ARBA" id="ARBA00023163"/>
    </source>
</evidence>
<keyword evidence="4" id="KW-0804">Transcription</keyword>
<evidence type="ECO:0000256" key="3">
    <source>
        <dbReference type="ARBA" id="ARBA00023125"/>
    </source>
</evidence>
<name>A0ABW5ECS2_9GAMM</name>
<sequence length="296" mass="32982">MSNLQVNDWNHVHYALAVARAGTLSGAAEQLGVSHSTVLRRVDTLEKSLCTRLFYRHARGYVPTEAGRKLMRAAESMQAQLNTLVGSVHGADEQLSGTLVVGVGPGLLGPVVPLLQCFQRRHPGVKLELDTDAGFPFRRRGEAHVGIRLRAKPDMPDCVVQSVTPLRYSLYASPEYLREKGSFDSLERIDHHRFIGLSRGAAADPPAQWVDRWVPERQIALRCSSADQFPDAVRAGFGIAPLGLWQAGGDDRLCRLLLPPNDWVTDLWLFTHRDMCDTRRVRALCSFIGERLQRGR</sequence>
<dbReference type="SUPFAM" id="SSF46785">
    <property type="entry name" value="Winged helix' DNA-binding domain"/>
    <property type="match status" value="1"/>
</dbReference>
<feature type="domain" description="HTH lysR-type" evidence="5">
    <location>
        <begin position="7"/>
        <end position="64"/>
    </location>
</feature>
<evidence type="ECO:0000259" key="5">
    <source>
        <dbReference type="PROSITE" id="PS50931"/>
    </source>
</evidence>
<comment type="similarity">
    <text evidence="1">Belongs to the LysR transcriptional regulatory family.</text>
</comment>
<dbReference type="EMBL" id="JBHUJD010000004">
    <property type="protein sequence ID" value="MFD2309745.1"/>
    <property type="molecule type" value="Genomic_DNA"/>
</dbReference>
<reference evidence="7" key="1">
    <citation type="journal article" date="2019" name="Int. J. Syst. Evol. Microbiol.">
        <title>The Global Catalogue of Microorganisms (GCM) 10K type strain sequencing project: providing services to taxonomists for standard genome sequencing and annotation.</title>
        <authorList>
            <consortium name="The Broad Institute Genomics Platform"/>
            <consortium name="The Broad Institute Genome Sequencing Center for Infectious Disease"/>
            <person name="Wu L."/>
            <person name="Ma J."/>
        </authorList>
    </citation>
    <scope>NUCLEOTIDE SEQUENCE [LARGE SCALE GENOMIC DNA]</scope>
    <source>
        <strain evidence="7">KCTC 12848</strain>
    </source>
</reference>
<keyword evidence="2" id="KW-0805">Transcription regulation</keyword>
<dbReference type="RefSeq" id="WP_265720129.1">
    <property type="nucleotide sequence ID" value="NZ_JAPIVK010000002.1"/>
</dbReference>
<dbReference type="InterPro" id="IPR036388">
    <property type="entry name" value="WH-like_DNA-bd_sf"/>
</dbReference>
<dbReference type="InterPro" id="IPR036390">
    <property type="entry name" value="WH_DNA-bd_sf"/>
</dbReference>
<dbReference type="Pfam" id="PF03466">
    <property type="entry name" value="LysR_substrate"/>
    <property type="match status" value="1"/>
</dbReference>
<dbReference type="PROSITE" id="PS50931">
    <property type="entry name" value="HTH_LYSR"/>
    <property type="match status" value="1"/>
</dbReference>
<dbReference type="Gene3D" id="3.40.190.290">
    <property type="match status" value="1"/>
</dbReference>
<evidence type="ECO:0000313" key="7">
    <source>
        <dbReference type="Proteomes" id="UP001597425"/>
    </source>
</evidence>
<dbReference type="PANTHER" id="PTHR30537:SF3">
    <property type="entry name" value="TRANSCRIPTIONAL REGULATORY PROTEIN"/>
    <property type="match status" value="1"/>
</dbReference>
<keyword evidence="3" id="KW-0238">DNA-binding</keyword>
<dbReference type="SUPFAM" id="SSF53850">
    <property type="entry name" value="Periplasmic binding protein-like II"/>
    <property type="match status" value="1"/>
</dbReference>
<dbReference type="InterPro" id="IPR005119">
    <property type="entry name" value="LysR_subst-bd"/>
</dbReference>
<accession>A0ABW5ECS2</accession>
<dbReference type="Gene3D" id="1.10.10.10">
    <property type="entry name" value="Winged helix-like DNA-binding domain superfamily/Winged helix DNA-binding domain"/>
    <property type="match status" value="1"/>
</dbReference>
<comment type="caution">
    <text evidence="6">The sequence shown here is derived from an EMBL/GenBank/DDBJ whole genome shotgun (WGS) entry which is preliminary data.</text>
</comment>
<organism evidence="6 7">
    <name type="scientific">Microbulbifer halophilus</name>
    <dbReference type="NCBI Taxonomy" id="453963"/>
    <lineage>
        <taxon>Bacteria</taxon>
        <taxon>Pseudomonadati</taxon>
        <taxon>Pseudomonadota</taxon>
        <taxon>Gammaproteobacteria</taxon>
        <taxon>Cellvibrionales</taxon>
        <taxon>Microbulbiferaceae</taxon>
        <taxon>Microbulbifer</taxon>
    </lineage>
</organism>
<keyword evidence="7" id="KW-1185">Reference proteome</keyword>
<protein>
    <submittedName>
        <fullName evidence="6">LysR family transcriptional regulator</fullName>
    </submittedName>
</protein>
<dbReference type="InterPro" id="IPR058163">
    <property type="entry name" value="LysR-type_TF_proteobact-type"/>
</dbReference>
<evidence type="ECO:0000256" key="2">
    <source>
        <dbReference type="ARBA" id="ARBA00023015"/>
    </source>
</evidence>